<evidence type="ECO:0000313" key="1">
    <source>
        <dbReference type="EMBL" id="KAJ8315891.1"/>
    </source>
</evidence>
<proteinExistence type="predicted"/>
<dbReference type="EMBL" id="JARBDR010000335">
    <property type="protein sequence ID" value="KAJ8315891.1"/>
    <property type="molecule type" value="Genomic_DNA"/>
</dbReference>
<sequence>MSPADVNKTNDEEVRLNAYLVRTKTKIRRKVKDVMKKKGKPRKKQIFKFKVNDMNEDENSIWKIYKNLKRRRFKGEKQVLISWLHYPSKFNSWIKESDLKEV</sequence>
<dbReference type="CDD" id="cd00024">
    <property type="entry name" value="CD_CSD"/>
    <property type="match status" value="1"/>
</dbReference>
<keyword evidence="2" id="KW-1185">Reference proteome</keyword>
<name>A0ABQ9FF16_TEGGR</name>
<accession>A0ABQ9FF16</accession>
<reference evidence="1 2" key="1">
    <citation type="submission" date="2022-12" db="EMBL/GenBank/DDBJ databases">
        <title>Chromosome-level genome of Tegillarca granosa.</title>
        <authorList>
            <person name="Kim J."/>
        </authorList>
    </citation>
    <scope>NUCLEOTIDE SEQUENCE [LARGE SCALE GENOMIC DNA]</scope>
    <source>
        <strain evidence="1">Teg-2019</strain>
        <tissue evidence="1">Adductor muscle</tissue>
    </source>
</reference>
<protein>
    <recommendedName>
        <fullName evidence="3">Chromo domain-containing protein</fullName>
    </recommendedName>
</protein>
<evidence type="ECO:0008006" key="3">
    <source>
        <dbReference type="Google" id="ProtNLM"/>
    </source>
</evidence>
<organism evidence="1 2">
    <name type="scientific">Tegillarca granosa</name>
    <name type="common">Malaysian cockle</name>
    <name type="synonym">Anadara granosa</name>
    <dbReference type="NCBI Taxonomy" id="220873"/>
    <lineage>
        <taxon>Eukaryota</taxon>
        <taxon>Metazoa</taxon>
        <taxon>Spiralia</taxon>
        <taxon>Lophotrochozoa</taxon>
        <taxon>Mollusca</taxon>
        <taxon>Bivalvia</taxon>
        <taxon>Autobranchia</taxon>
        <taxon>Pteriomorphia</taxon>
        <taxon>Arcoida</taxon>
        <taxon>Arcoidea</taxon>
        <taxon>Arcidae</taxon>
        <taxon>Tegillarca</taxon>
    </lineage>
</organism>
<dbReference type="Gene3D" id="2.40.50.40">
    <property type="match status" value="1"/>
</dbReference>
<dbReference type="SUPFAM" id="SSF54160">
    <property type="entry name" value="Chromo domain-like"/>
    <property type="match status" value="1"/>
</dbReference>
<dbReference type="Proteomes" id="UP001217089">
    <property type="component" value="Unassembled WGS sequence"/>
</dbReference>
<gene>
    <name evidence="1" type="ORF">KUTeg_006567</name>
</gene>
<dbReference type="InterPro" id="IPR016197">
    <property type="entry name" value="Chromo-like_dom_sf"/>
</dbReference>
<evidence type="ECO:0000313" key="2">
    <source>
        <dbReference type="Proteomes" id="UP001217089"/>
    </source>
</evidence>
<comment type="caution">
    <text evidence="1">The sequence shown here is derived from an EMBL/GenBank/DDBJ whole genome shotgun (WGS) entry which is preliminary data.</text>
</comment>